<dbReference type="OrthoDB" id="6129702at2759"/>
<dbReference type="STRING" id="329885.A0A4U0UM79"/>
<feature type="compositionally biased region" description="Pro residues" evidence="1">
    <location>
        <begin position="232"/>
        <end position="247"/>
    </location>
</feature>
<accession>A0A4U0UM79</accession>
<evidence type="ECO:0000313" key="4">
    <source>
        <dbReference type="Proteomes" id="UP000310066"/>
    </source>
</evidence>
<evidence type="ECO:0000256" key="1">
    <source>
        <dbReference type="SAM" id="MobiDB-lite"/>
    </source>
</evidence>
<dbReference type="PANTHER" id="PTHR46333:SF5">
    <property type="entry name" value="TRANSGLUTAMINASE-LIKE DOMAIN-CONTAINING PROTEIN"/>
    <property type="match status" value="1"/>
</dbReference>
<dbReference type="InterPro" id="IPR002931">
    <property type="entry name" value="Transglutaminase-like"/>
</dbReference>
<dbReference type="PRINTS" id="PR01217">
    <property type="entry name" value="PRICHEXTENSN"/>
</dbReference>
<feature type="compositionally biased region" description="Polar residues" evidence="1">
    <location>
        <begin position="76"/>
        <end position="93"/>
    </location>
</feature>
<dbReference type="Pfam" id="PF01841">
    <property type="entry name" value="Transglut_core"/>
    <property type="match status" value="1"/>
</dbReference>
<dbReference type="GO" id="GO:0005737">
    <property type="term" value="C:cytoplasm"/>
    <property type="evidence" value="ECO:0007669"/>
    <property type="project" value="TreeGrafter"/>
</dbReference>
<dbReference type="SMART" id="SM00460">
    <property type="entry name" value="TGc"/>
    <property type="match status" value="1"/>
</dbReference>
<feature type="domain" description="Transglutaminase-like" evidence="2">
    <location>
        <begin position="420"/>
        <end position="493"/>
    </location>
</feature>
<sequence length="694" mass="75139">MADDLGSMSVKERIAALKLSSSNGQVPLQPPPSYDQTTNGVVRRARPPPPPRPALPQRPQSTNVPPAQDHVALFGNTISNEPEQDRSYANSNGMDGISRPALPPRTSTQSSQTPALPPRRPTEPSPALPPRRPSETPSQPDYRLSRRTSNESVSSVATARSSMSGMSTATSQSDRYSVRAPSYDPAALPPLPPKRTEEQKQAYYDSGSSSGRRPQKPTYSSPSIAGRHNGTTPPPSRRPSAQPPPALPSRAASGQHQPLQIEAAPRPPAAEPPRPKRSALGLGLSQPTDARPPVMPARPGSVPQTNGTPPPVPKDSRPDLAGLQASKPRLNDASSASSIAPSNSCLICRDFTAVDAHAARFPRQSLPRQDLTWLAQQLTAPFPSATDKARAIFTWHHHNIAYDTKAFFSGNLRPSTPQSTLETGLAVCEGYAGLFAALALKAGLEAYVVSGHGKGFGYSKLKSGDPLPVYKAGHAWNAVKIDGGQWKLLDACWGAGHLDGNTNGYKQAFAPQRFTQSNDEFGLDHFPGESTRQYRSDGRVVTWEEYILGNKKGCGAHFFSGWTTGEGISETSFQPAQNPIVLAQQGPTVRFSFQKVCPHWDPLRNGKGPYVLYTLGMDGLEGTERNHVPFETNGEVWWCDVDVRDLGRAGQNVSLMAVTDWRGKEGRGLSIREYREWKGKVAMAWGFVAKWDLA</sequence>
<evidence type="ECO:0000313" key="3">
    <source>
        <dbReference type="EMBL" id="TKA36911.1"/>
    </source>
</evidence>
<dbReference type="EMBL" id="NAJP01000056">
    <property type="protein sequence ID" value="TKA36911.1"/>
    <property type="molecule type" value="Genomic_DNA"/>
</dbReference>
<dbReference type="Gene3D" id="3.10.620.30">
    <property type="match status" value="1"/>
</dbReference>
<dbReference type="AlphaFoldDB" id="A0A4U0UM79"/>
<feature type="compositionally biased region" description="Pro residues" evidence="1">
    <location>
        <begin position="115"/>
        <end position="131"/>
    </location>
</feature>
<feature type="compositionally biased region" description="Polar residues" evidence="1">
    <location>
        <begin position="150"/>
        <end position="175"/>
    </location>
</feature>
<gene>
    <name evidence="3" type="ORF">B0A54_12753</name>
</gene>
<dbReference type="InterPro" id="IPR038765">
    <property type="entry name" value="Papain-like_cys_pep_sf"/>
</dbReference>
<protein>
    <recommendedName>
        <fullName evidence="2">Transglutaminase-like domain-containing protein</fullName>
    </recommendedName>
</protein>
<name>A0A4U0UM79_9PEZI</name>
<dbReference type="InterPro" id="IPR052557">
    <property type="entry name" value="CAP/Cytokinesis_protein"/>
</dbReference>
<feature type="compositionally biased region" description="Pro residues" evidence="1">
    <location>
        <begin position="47"/>
        <end position="56"/>
    </location>
</feature>
<comment type="caution">
    <text evidence="3">The sequence shown here is derived from an EMBL/GenBank/DDBJ whole genome shotgun (WGS) entry which is preliminary data.</text>
</comment>
<organism evidence="3 4">
    <name type="scientific">Friedmanniomyces endolithicus</name>
    <dbReference type="NCBI Taxonomy" id="329885"/>
    <lineage>
        <taxon>Eukaryota</taxon>
        <taxon>Fungi</taxon>
        <taxon>Dikarya</taxon>
        <taxon>Ascomycota</taxon>
        <taxon>Pezizomycotina</taxon>
        <taxon>Dothideomycetes</taxon>
        <taxon>Dothideomycetidae</taxon>
        <taxon>Mycosphaerellales</taxon>
        <taxon>Teratosphaeriaceae</taxon>
        <taxon>Friedmanniomyces</taxon>
    </lineage>
</organism>
<dbReference type="Proteomes" id="UP000310066">
    <property type="component" value="Unassembled WGS sequence"/>
</dbReference>
<feature type="compositionally biased region" description="Polar residues" evidence="1">
    <location>
        <begin position="105"/>
        <end position="114"/>
    </location>
</feature>
<feature type="region of interest" description="Disordered" evidence="1">
    <location>
        <begin position="16"/>
        <end position="339"/>
    </location>
</feature>
<evidence type="ECO:0000259" key="2">
    <source>
        <dbReference type="SMART" id="SM00460"/>
    </source>
</evidence>
<feature type="compositionally biased region" description="Polar residues" evidence="1">
    <location>
        <begin position="206"/>
        <end position="223"/>
    </location>
</feature>
<dbReference type="SUPFAM" id="SSF54001">
    <property type="entry name" value="Cysteine proteinases"/>
    <property type="match status" value="1"/>
</dbReference>
<proteinExistence type="predicted"/>
<reference evidence="3 4" key="1">
    <citation type="submission" date="2017-03" db="EMBL/GenBank/DDBJ databases">
        <title>Genomes of endolithic fungi from Antarctica.</title>
        <authorList>
            <person name="Coleine C."/>
            <person name="Masonjones S."/>
            <person name="Stajich J.E."/>
        </authorList>
    </citation>
    <scope>NUCLEOTIDE SEQUENCE [LARGE SCALE GENOMIC DNA]</scope>
    <source>
        <strain evidence="3 4">CCFEE 5311</strain>
    </source>
</reference>
<dbReference type="PANTHER" id="PTHR46333">
    <property type="entry name" value="CYTOKINESIS PROTEIN 3"/>
    <property type="match status" value="1"/>
</dbReference>